<proteinExistence type="predicted"/>
<name>A0ABT8Z252_9HELI</name>
<gene>
    <name evidence="2" type="ORF">Q5I04_01685</name>
</gene>
<protein>
    <submittedName>
        <fullName evidence="2">Chemotaxis protein</fullName>
    </submittedName>
</protein>
<accession>A0ABT8Z252</accession>
<evidence type="ECO:0000313" key="2">
    <source>
        <dbReference type="EMBL" id="MDO7252630.1"/>
    </source>
</evidence>
<organism evidence="2 3">
    <name type="scientific">Helicobacter cappadocius</name>
    <dbReference type="NCBI Taxonomy" id="3063998"/>
    <lineage>
        <taxon>Bacteria</taxon>
        <taxon>Pseudomonadati</taxon>
        <taxon>Campylobacterota</taxon>
        <taxon>Epsilonproteobacteria</taxon>
        <taxon>Campylobacterales</taxon>
        <taxon>Helicobacteraceae</taxon>
        <taxon>Helicobacter</taxon>
    </lineage>
</organism>
<dbReference type="Gene3D" id="1.10.287.500">
    <property type="entry name" value="Helix hairpin bin"/>
    <property type="match status" value="1"/>
</dbReference>
<dbReference type="EMBL" id="JAUPEV010000002">
    <property type="protein sequence ID" value="MDO7252630.1"/>
    <property type="molecule type" value="Genomic_DNA"/>
</dbReference>
<evidence type="ECO:0000313" key="3">
    <source>
        <dbReference type="Proteomes" id="UP001240777"/>
    </source>
</evidence>
<feature type="region of interest" description="Disordered" evidence="1">
    <location>
        <begin position="1"/>
        <end position="43"/>
    </location>
</feature>
<keyword evidence="3" id="KW-1185">Reference proteome</keyword>
<dbReference type="SUPFAM" id="SSF75708">
    <property type="entry name" value="Chemotaxis phosphatase CheZ"/>
    <property type="match status" value="1"/>
</dbReference>
<comment type="caution">
    <text evidence="2">The sequence shown here is derived from an EMBL/GenBank/DDBJ whole genome shotgun (WGS) entry which is preliminary data.</text>
</comment>
<sequence>MTQEELDALIMSGEADLDVKETPKKESQKNEESQEEFTAGFIDPNNYKVEAGKKWPPPPPTDDHKVVHQLDDVTKDSEAKATEIFDQLDNISSSAEKIIKSSKEIKKYFEKHQEIFEKLSEKFPQIEAFSNSLEESKQIAAILKDISNDANDSLDASMQAMDIMQFQDIHRQKIERVINVMRALAQYMNSLFEGKIDDSKRVSSAVFIAGDNKEDMASEDDIEALIASFGKK</sequence>
<reference evidence="3" key="1">
    <citation type="submission" date="2023-07" db="EMBL/GenBank/DDBJ databases">
        <title>Unpublished Manusciprt.</title>
        <authorList>
            <person name="Aydin F."/>
            <person name="Tarhane S."/>
            <person name="Saticioglu I.B."/>
            <person name="Karakaya E."/>
            <person name="Abay S."/>
            <person name="Guran O."/>
            <person name="Bozkurt E."/>
            <person name="Uzum N."/>
            <person name="Olgun K."/>
            <person name="Jablonski D."/>
        </authorList>
    </citation>
    <scope>NUCLEOTIDE SEQUENCE [LARGE SCALE GENOMIC DNA]</scope>
    <source>
        <strain evidence="3">faydin-H75</strain>
    </source>
</reference>
<dbReference type="RefSeq" id="WP_305516472.1">
    <property type="nucleotide sequence ID" value="NZ_JAUPEV010000002.1"/>
</dbReference>
<evidence type="ECO:0000256" key="1">
    <source>
        <dbReference type="SAM" id="MobiDB-lite"/>
    </source>
</evidence>
<dbReference type="Proteomes" id="UP001240777">
    <property type="component" value="Unassembled WGS sequence"/>
</dbReference>
<feature type="compositionally biased region" description="Basic and acidic residues" evidence="1">
    <location>
        <begin position="17"/>
        <end position="32"/>
    </location>
</feature>